<comment type="caution">
    <text evidence="1">The sequence shown here is derived from an EMBL/GenBank/DDBJ whole genome shotgun (WGS) entry which is preliminary data.</text>
</comment>
<evidence type="ECO:0000313" key="2">
    <source>
        <dbReference type="Proteomes" id="UP000770015"/>
    </source>
</evidence>
<organism evidence="1 2">
    <name type="scientific">Plectosphaerella plurivora</name>
    <dbReference type="NCBI Taxonomy" id="936078"/>
    <lineage>
        <taxon>Eukaryota</taxon>
        <taxon>Fungi</taxon>
        <taxon>Dikarya</taxon>
        <taxon>Ascomycota</taxon>
        <taxon>Pezizomycotina</taxon>
        <taxon>Sordariomycetes</taxon>
        <taxon>Hypocreomycetidae</taxon>
        <taxon>Glomerellales</taxon>
        <taxon>Plectosphaerellaceae</taxon>
        <taxon>Plectosphaerella</taxon>
    </lineage>
</organism>
<dbReference type="EMBL" id="JAGSXJ010000013">
    <property type="protein sequence ID" value="KAH6686475.1"/>
    <property type="molecule type" value="Genomic_DNA"/>
</dbReference>
<accession>A0A9P8VB27</accession>
<protein>
    <submittedName>
        <fullName evidence="1">Uncharacterized protein</fullName>
    </submittedName>
</protein>
<dbReference type="AlphaFoldDB" id="A0A9P8VB27"/>
<dbReference type="Proteomes" id="UP000770015">
    <property type="component" value="Unassembled WGS sequence"/>
</dbReference>
<proteinExistence type="predicted"/>
<reference evidence="1" key="1">
    <citation type="journal article" date="2021" name="Nat. Commun.">
        <title>Genetic determinants of endophytism in the Arabidopsis root mycobiome.</title>
        <authorList>
            <person name="Mesny F."/>
            <person name="Miyauchi S."/>
            <person name="Thiergart T."/>
            <person name="Pickel B."/>
            <person name="Atanasova L."/>
            <person name="Karlsson M."/>
            <person name="Huettel B."/>
            <person name="Barry K.W."/>
            <person name="Haridas S."/>
            <person name="Chen C."/>
            <person name="Bauer D."/>
            <person name="Andreopoulos W."/>
            <person name="Pangilinan J."/>
            <person name="LaButti K."/>
            <person name="Riley R."/>
            <person name="Lipzen A."/>
            <person name="Clum A."/>
            <person name="Drula E."/>
            <person name="Henrissat B."/>
            <person name="Kohler A."/>
            <person name="Grigoriev I.V."/>
            <person name="Martin F.M."/>
            <person name="Hacquard S."/>
        </authorList>
    </citation>
    <scope>NUCLEOTIDE SEQUENCE</scope>
    <source>
        <strain evidence="1">MPI-SDFR-AT-0117</strain>
    </source>
</reference>
<name>A0A9P8VB27_9PEZI</name>
<dbReference type="OrthoDB" id="3363286at2759"/>
<evidence type="ECO:0000313" key="1">
    <source>
        <dbReference type="EMBL" id="KAH6686475.1"/>
    </source>
</evidence>
<gene>
    <name evidence="1" type="ORF">F5X68DRAFT_276477</name>
</gene>
<keyword evidence="2" id="KW-1185">Reference proteome</keyword>
<sequence length="386" mass="43385">MRPVTSLRQHAGRLRVASASSCWQCRLASSSRKIAWEDVKKHLEAKVTSSLGGDEHGNALALDTTSKKIHTPAGDLPISPVMDPDWIEARQRFKTPKPKPTTSPSSMGRFRKKLAQNPFAQALATEWRMDGASRLGLPRYFLQDFKVVAHPETKRPWWTPGDLDAIPEHDNIPEDETSEAYGAPQRLKSQHSPVGYISAHKGLIHSLGASRSKNRLGGQHIAMIVSRVRFTRNGIIPKLVWRPDMDEFVLDEMRRRIVDDLLHLARLDREHLMPCPGWEEINKDVSQRGCVLWRAAAGGDPPGPLAVLDIEGASFERSVPVHNLDALLGPDHLKRLIEGADMFSDNALVLVRKKMSLRVQMRLWKLQGYLADSPTERATEKEEEEI</sequence>